<comment type="caution">
    <text evidence="1">The sequence shown here is derived from an EMBL/GenBank/DDBJ whole genome shotgun (WGS) entry which is preliminary data.</text>
</comment>
<name>A0A8H7SG17_9FUNG</name>
<evidence type="ECO:0000313" key="1">
    <source>
        <dbReference type="EMBL" id="KAG2228446.1"/>
    </source>
</evidence>
<evidence type="ECO:0000313" key="2">
    <source>
        <dbReference type="Proteomes" id="UP000613177"/>
    </source>
</evidence>
<keyword evidence="2" id="KW-1185">Reference proteome</keyword>
<dbReference type="AlphaFoldDB" id="A0A8H7SG17"/>
<reference evidence="1" key="1">
    <citation type="submission" date="2021-01" db="EMBL/GenBank/DDBJ databases">
        <title>Metabolic potential, ecology and presence of endohyphal bacteria is reflected in genomic diversity of Mucoromycotina.</title>
        <authorList>
            <person name="Muszewska A."/>
            <person name="Okrasinska A."/>
            <person name="Steczkiewicz K."/>
            <person name="Drgas O."/>
            <person name="Orlowska M."/>
            <person name="Perlinska-Lenart U."/>
            <person name="Aleksandrzak-Piekarczyk T."/>
            <person name="Szatraj K."/>
            <person name="Zielenkiewicz U."/>
            <person name="Pilsyk S."/>
            <person name="Malc E."/>
            <person name="Mieczkowski P."/>
            <person name="Kruszewska J.S."/>
            <person name="Biernat P."/>
            <person name="Pawlowska J."/>
        </authorList>
    </citation>
    <scope>NUCLEOTIDE SEQUENCE</scope>
    <source>
        <strain evidence="1">WA0000018081</strain>
    </source>
</reference>
<proteinExistence type="predicted"/>
<dbReference type="Proteomes" id="UP000613177">
    <property type="component" value="Unassembled WGS sequence"/>
</dbReference>
<sequence length="92" mass="10496">MLREVMVPSATKDLVELSAVEYVGWGPTDDPSSFHNTRTYIDAPAWNRLMTYTRMAAENMTFDMVLNFTRSLMQHIVINKVVISDGRISMIP</sequence>
<gene>
    <name evidence="1" type="ORF">INT48_006073</name>
</gene>
<accession>A0A8H7SG17</accession>
<dbReference type="EMBL" id="JAEPRE010000469">
    <property type="protein sequence ID" value="KAG2228446.1"/>
    <property type="molecule type" value="Genomic_DNA"/>
</dbReference>
<organism evidence="1 2">
    <name type="scientific">Thamnidium elegans</name>
    <dbReference type="NCBI Taxonomy" id="101142"/>
    <lineage>
        <taxon>Eukaryota</taxon>
        <taxon>Fungi</taxon>
        <taxon>Fungi incertae sedis</taxon>
        <taxon>Mucoromycota</taxon>
        <taxon>Mucoromycotina</taxon>
        <taxon>Mucoromycetes</taxon>
        <taxon>Mucorales</taxon>
        <taxon>Mucorineae</taxon>
        <taxon>Mucoraceae</taxon>
        <taxon>Thamnidium</taxon>
    </lineage>
</organism>
<protein>
    <submittedName>
        <fullName evidence="1">Uncharacterized protein</fullName>
    </submittedName>
</protein>